<dbReference type="InterPro" id="IPR038078">
    <property type="entry name" value="PhoU-like_sf"/>
</dbReference>
<dbReference type="GO" id="GO:0005737">
    <property type="term" value="C:cytoplasm"/>
    <property type="evidence" value="ECO:0007669"/>
    <property type="project" value="UniProtKB-SubCell"/>
</dbReference>
<comment type="subunit">
    <text evidence="3 7">Homodimer.</text>
</comment>
<evidence type="ECO:0000256" key="2">
    <source>
        <dbReference type="ARBA" id="ARBA00008107"/>
    </source>
</evidence>
<dbReference type="PANTHER" id="PTHR42930">
    <property type="entry name" value="PHOSPHATE-SPECIFIC TRANSPORT SYSTEM ACCESSORY PROTEIN PHOU"/>
    <property type="match status" value="1"/>
</dbReference>
<evidence type="ECO:0000256" key="6">
    <source>
        <dbReference type="ARBA" id="ARBA00022592"/>
    </source>
</evidence>
<dbReference type="Proteomes" id="UP000539953">
    <property type="component" value="Unassembled WGS sequence"/>
</dbReference>
<feature type="domain" description="PhoU" evidence="8">
    <location>
        <begin position="16"/>
        <end position="104"/>
    </location>
</feature>
<keyword evidence="5 7" id="KW-0963">Cytoplasm</keyword>
<dbReference type="PANTHER" id="PTHR42930:SF3">
    <property type="entry name" value="PHOSPHATE-SPECIFIC TRANSPORT SYSTEM ACCESSORY PROTEIN PHOU"/>
    <property type="match status" value="1"/>
</dbReference>
<dbReference type="SUPFAM" id="SSF109755">
    <property type="entry name" value="PhoU-like"/>
    <property type="match status" value="1"/>
</dbReference>
<comment type="similarity">
    <text evidence="2 7">Belongs to the PhoU family.</text>
</comment>
<evidence type="ECO:0000256" key="7">
    <source>
        <dbReference type="PIRNR" id="PIRNR003107"/>
    </source>
</evidence>
<dbReference type="FunFam" id="1.20.58.220:FF:000004">
    <property type="entry name" value="Phosphate-specific transport system accessory protein PhoU"/>
    <property type="match status" value="1"/>
</dbReference>
<protein>
    <recommendedName>
        <fullName evidence="7">Phosphate-specific transport system accessory protein PhoU</fullName>
    </recommendedName>
</protein>
<dbReference type="RefSeq" id="WP_183328812.1">
    <property type="nucleotide sequence ID" value="NZ_JACHHK010000005.1"/>
</dbReference>
<dbReference type="InterPro" id="IPR028366">
    <property type="entry name" value="PhoU"/>
</dbReference>
<gene>
    <name evidence="9" type="ORF">HNQ47_001543</name>
</gene>
<dbReference type="InterPro" id="IPR026022">
    <property type="entry name" value="PhoU_dom"/>
</dbReference>
<comment type="function">
    <text evidence="7">Plays a role in the regulation of phosphate uptake.</text>
</comment>
<dbReference type="GO" id="GO:0006817">
    <property type="term" value="P:phosphate ion transport"/>
    <property type="evidence" value="ECO:0007669"/>
    <property type="project" value="UniProtKB-KW"/>
</dbReference>
<evidence type="ECO:0000256" key="4">
    <source>
        <dbReference type="ARBA" id="ARBA00022448"/>
    </source>
</evidence>
<dbReference type="AlphaFoldDB" id="A0A7W8FWQ2"/>
<keyword evidence="6 7" id="KW-0592">Phosphate transport</keyword>
<feature type="domain" description="PhoU" evidence="8">
    <location>
        <begin position="120"/>
        <end position="199"/>
    </location>
</feature>
<sequence length="207" mass="23961">MRDAYQRELLKLHDSLIEMGNTCEKIIHETYQALIQNDTDILDDIERLESSINRQERQIERDCMNLLLLQQPVATDLREVSSALKMITDLERIGDQAFDIADIIRKHPNLSEDVKKVPMQEMAQVTMEMVHESVMSYVKSDLAQAKKVLGMDDKVDELFEVIHRSVKANIEQETALEILMIAKYYERIGDHATNVAEWVEYSITGEH</sequence>
<dbReference type="Gene3D" id="1.20.58.220">
    <property type="entry name" value="Phosphate transport system protein phou homolog 2, domain 2"/>
    <property type="match status" value="1"/>
</dbReference>
<accession>A0A7W8FWQ2</accession>
<name>A0A7W8FWQ2_9FIRM</name>
<evidence type="ECO:0000259" key="8">
    <source>
        <dbReference type="Pfam" id="PF01895"/>
    </source>
</evidence>
<reference evidence="9 10" key="1">
    <citation type="submission" date="2020-08" db="EMBL/GenBank/DDBJ databases">
        <title>Genomic Encyclopedia of Type Strains, Phase IV (KMG-IV): sequencing the most valuable type-strain genomes for metagenomic binning, comparative biology and taxonomic classification.</title>
        <authorList>
            <person name="Goeker M."/>
        </authorList>
    </citation>
    <scope>NUCLEOTIDE SEQUENCE [LARGE SCALE GENOMIC DNA]</scope>
    <source>
        <strain evidence="9 10">DSM 25799</strain>
    </source>
</reference>
<comment type="subcellular location">
    <subcellularLocation>
        <location evidence="1 7">Cytoplasm</location>
    </subcellularLocation>
</comment>
<evidence type="ECO:0000313" key="9">
    <source>
        <dbReference type="EMBL" id="MBB5183521.1"/>
    </source>
</evidence>
<dbReference type="EMBL" id="JACHHK010000005">
    <property type="protein sequence ID" value="MBB5183521.1"/>
    <property type="molecule type" value="Genomic_DNA"/>
</dbReference>
<evidence type="ECO:0000313" key="10">
    <source>
        <dbReference type="Proteomes" id="UP000539953"/>
    </source>
</evidence>
<dbReference type="Pfam" id="PF01895">
    <property type="entry name" value="PhoU"/>
    <property type="match status" value="2"/>
</dbReference>
<dbReference type="PIRSF" id="PIRSF003107">
    <property type="entry name" value="PhoU"/>
    <property type="match status" value="1"/>
</dbReference>
<dbReference type="NCBIfam" id="TIGR02135">
    <property type="entry name" value="phoU_full"/>
    <property type="match status" value="1"/>
</dbReference>
<comment type="caution">
    <text evidence="9">The sequence shown here is derived from an EMBL/GenBank/DDBJ whole genome shotgun (WGS) entry which is preliminary data.</text>
</comment>
<keyword evidence="4 7" id="KW-0813">Transport</keyword>
<evidence type="ECO:0000256" key="3">
    <source>
        <dbReference type="ARBA" id="ARBA00011738"/>
    </source>
</evidence>
<proteinExistence type="inferred from homology"/>
<evidence type="ECO:0000256" key="1">
    <source>
        <dbReference type="ARBA" id="ARBA00004496"/>
    </source>
</evidence>
<organism evidence="9 10">
    <name type="scientific">Catenisphaera adipataccumulans</name>
    <dbReference type="NCBI Taxonomy" id="700500"/>
    <lineage>
        <taxon>Bacteria</taxon>
        <taxon>Bacillati</taxon>
        <taxon>Bacillota</taxon>
        <taxon>Erysipelotrichia</taxon>
        <taxon>Erysipelotrichales</taxon>
        <taxon>Erysipelotrichaceae</taxon>
        <taxon>Catenisphaera</taxon>
    </lineage>
</organism>
<keyword evidence="10" id="KW-1185">Reference proteome</keyword>
<dbReference type="GO" id="GO:0030643">
    <property type="term" value="P:intracellular phosphate ion homeostasis"/>
    <property type="evidence" value="ECO:0007669"/>
    <property type="project" value="InterPro"/>
</dbReference>
<evidence type="ECO:0000256" key="5">
    <source>
        <dbReference type="ARBA" id="ARBA00022490"/>
    </source>
</evidence>
<dbReference type="GO" id="GO:0045936">
    <property type="term" value="P:negative regulation of phosphate metabolic process"/>
    <property type="evidence" value="ECO:0007669"/>
    <property type="project" value="InterPro"/>
</dbReference>